<dbReference type="Pfam" id="PF18322">
    <property type="entry name" value="CLIP_1"/>
    <property type="match status" value="1"/>
</dbReference>
<dbReference type="PRINTS" id="PR01217">
    <property type="entry name" value="PRICHEXTENSN"/>
</dbReference>
<feature type="compositionally biased region" description="Pro residues" evidence="1">
    <location>
        <begin position="95"/>
        <end position="117"/>
    </location>
</feature>
<evidence type="ECO:0000313" key="4">
    <source>
        <dbReference type="RefSeq" id="XP_026686149.1"/>
    </source>
</evidence>
<reference evidence="4" key="1">
    <citation type="submission" date="2025-08" db="UniProtKB">
        <authorList>
            <consortium name="RefSeq"/>
        </authorList>
    </citation>
    <scope>IDENTIFICATION</scope>
</reference>
<keyword evidence="3" id="KW-1185">Reference proteome</keyword>
<feature type="compositionally biased region" description="Low complexity" evidence="1">
    <location>
        <begin position="118"/>
        <end position="129"/>
    </location>
</feature>
<protein>
    <submittedName>
        <fullName evidence="4">Vegetative cell wall protein gp1-like</fullName>
    </submittedName>
</protein>
<dbReference type="InterPro" id="IPR041515">
    <property type="entry name" value="PPAF-2-like_Clip"/>
</dbReference>
<name>A0A3Q0JCJ1_DIACI</name>
<feature type="compositionally biased region" description="Low complexity" evidence="1">
    <location>
        <begin position="168"/>
        <end position="178"/>
    </location>
</feature>
<feature type="domain" description="PPAF-2-like Clip" evidence="2">
    <location>
        <begin position="207"/>
        <end position="238"/>
    </location>
</feature>
<feature type="non-terminal residue" evidence="4">
    <location>
        <position position="240"/>
    </location>
</feature>
<feature type="region of interest" description="Disordered" evidence="1">
    <location>
        <begin position="65"/>
        <end position="205"/>
    </location>
</feature>
<feature type="compositionally biased region" description="Pro residues" evidence="1">
    <location>
        <begin position="67"/>
        <end position="83"/>
    </location>
</feature>
<dbReference type="AlphaFoldDB" id="A0A3Q0JCJ1"/>
<dbReference type="RefSeq" id="XP_026686149.1">
    <property type="nucleotide sequence ID" value="XM_026830348.1"/>
</dbReference>
<feature type="compositionally biased region" description="Low complexity" evidence="1">
    <location>
        <begin position="84"/>
        <end position="94"/>
    </location>
</feature>
<feature type="compositionally biased region" description="Gly residues" evidence="1">
    <location>
        <begin position="179"/>
        <end position="189"/>
    </location>
</feature>
<dbReference type="Proteomes" id="UP000079169">
    <property type="component" value="Unplaced"/>
</dbReference>
<accession>A0A3Q0JCJ1</accession>
<dbReference type="GeneID" id="113471297"/>
<proteinExistence type="predicted"/>
<evidence type="ECO:0000313" key="3">
    <source>
        <dbReference type="Proteomes" id="UP000079169"/>
    </source>
</evidence>
<sequence length="240" mass="25270">MHYLQVLQRSKAKNTILFLEDWNSFLVSGDSTLIHPVAGGSLKLSNVALGDFDFNPYLSGAFNKPVGPSPRPPSYGPPSPPTSYAPAPSSSYAPAPAPSYAPPSPSYEPPPPPPSYAPAPSYQPSQQPYVPSPQPNLPEQFPQKPFPTKPTPPYTPSFPSNPSPPSTSFPLTNPDAPAGGYGSSGGGVPGISYPEYQPPSQNAERVPCTQPGHTCVAKHLCVDGRVNSNGVGIIQLRISV</sequence>
<organism evidence="3 4">
    <name type="scientific">Diaphorina citri</name>
    <name type="common">Asian citrus psyllid</name>
    <dbReference type="NCBI Taxonomy" id="121845"/>
    <lineage>
        <taxon>Eukaryota</taxon>
        <taxon>Metazoa</taxon>
        <taxon>Ecdysozoa</taxon>
        <taxon>Arthropoda</taxon>
        <taxon>Hexapoda</taxon>
        <taxon>Insecta</taxon>
        <taxon>Pterygota</taxon>
        <taxon>Neoptera</taxon>
        <taxon>Paraneoptera</taxon>
        <taxon>Hemiptera</taxon>
        <taxon>Sternorrhyncha</taxon>
        <taxon>Psylloidea</taxon>
        <taxon>Psyllidae</taxon>
        <taxon>Diaphorininae</taxon>
        <taxon>Diaphorina</taxon>
    </lineage>
</organism>
<evidence type="ECO:0000256" key="1">
    <source>
        <dbReference type="SAM" id="MobiDB-lite"/>
    </source>
</evidence>
<dbReference type="KEGG" id="dci:113471297"/>
<feature type="compositionally biased region" description="Pro residues" evidence="1">
    <location>
        <begin position="144"/>
        <end position="167"/>
    </location>
</feature>
<evidence type="ECO:0000259" key="2">
    <source>
        <dbReference type="Pfam" id="PF18322"/>
    </source>
</evidence>
<gene>
    <name evidence="4" type="primary">LOC113471297</name>
</gene>
<dbReference type="PaxDb" id="121845-A0A3Q0JCJ1"/>